<evidence type="ECO:0000313" key="4">
    <source>
        <dbReference type="Proteomes" id="UP000654370"/>
    </source>
</evidence>
<dbReference type="InterPro" id="IPR036249">
    <property type="entry name" value="Thioredoxin-like_sf"/>
</dbReference>
<dbReference type="PANTHER" id="PTHR45694:SF5">
    <property type="entry name" value="GLUTAREDOXIN 2"/>
    <property type="match status" value="1"/>
</dbReference>
<dbReference type="Proteomes" id="UP000654370">
    <property type="component" value="Unassembled WGS sequence"/>
</dbReference>
<dbReference type="Pfam" id="PF00462">
    <property type="entry name" value="Glutaredoxin"/>
    <property type="match status" value="1"/>
</dbReference>
<dbReference type="GO" id="GO:0015038">
    <property type="term" value="F:glutathione disulfide oxidoreductase activity"/>
    <property type="evidence" value="ECO:0007669"/>
    <property type="project" value="TreeGrafter"/>
</dbReference>
<dbReference type="Gene3D" id="3.40.30.10">
    <property type="entry name" value="Glutaredoxin"/>
    <property type="match status" value="1"/>
</dbReference>
<feature type="domain" description="Glutaredoxin" evidence="2">
    <location>
        <begin position="146"/>
        <end position="210"/>
    </location>
</feature>
<proteinExistence type="predicted"/>
<gene>
    <name evidence="3" type="ORF">INT43_008662</name>
</gene>
<dbReference type="InterPro" id="IPR002109">
    <property type="entry name" value="Glutaredoxin"/>
</dbReference>
<name>A0A8H7PWM1_MORIS</name>
<dbReference type="AlphaFoldDB" id="A0A8H7PWM1"/>
<keyword evidence="4" id="KW-1185">Reference proteome</keyword>
<dbReference type="CDD" id="cd03419">
    <property type="entry name" value="GRX_GRXh_1_2_like"/>
    <property type="match status" value="1"/>
</dbReference>
<evidence type="ECO:0000256" key="1">
    <source>
        <dbReference type="SAM" id="MobiDB-lite"/>
    </source>
</evidence>
<dbReference type="GO" id="GO:0005801">
    <property type="term" value="C:cis-Golgi network"/>
    <property type="evidence" value="ECO:0007669"/>
    <property type="project" value="TreeGrafter"/>
</dbReference>
<dbReference type="EMBL" id="JAEPQZ010000005">
    <property type="protein sequence ID" value="KAG2181080.1"/>
    <property type="molecule type" value="Genomic_DNA"/>
</dbReference>
<dbReference type="GO" id="GO:0034599">
    <property type="term" value="P:cellular response to oxidative stress"/>
    <property type="evidence" value="ECO:0007669"/>
    <property type="project" value="TreeGrafter"/>
</dbReference>
<feature type="region of interest" description="Disordered" evidence="1">
    <location>
        <begin position="1"/>
        <end position="34"/>
    </location>
</feature>
<dbReference type="SUPFAM" id="SSF52833">
    <property type="entry name" value="Thioredoxin-like"/>
    <property type="match status" value="1"/>
</dbReference>
<dbReference type="InterPro" id="IPR014025">
    <property type="entry name" value="Glutaredoxin_subgr"/>
</dbReference>
<dbReference type="GO" id="GO:0000324">
    <property type="term" value="C:fungal-type vacuole"/>
    <property type="evidence" value="ECO:0007669"/>
    <property type="project" value="TreeGrafter"/>
</dbReference>
<comment type="caution">
    <text evidence="3">The sequence shown here is derived from an EMBL/GenBank/DDBJ whole genome shotgun (WGS) entry which is preliminary data.</text>
</comment>
<sequence>MAPSSPILPKTTQDVDESKYSRHGLSGGSTTSSLGACLKGRRARTVLYASLLFMGSVWLITHFGHKSWSIRQANTVDAHGQAMKPDQQSSNDAAAIAAVEGDLTEALDVGLPFKQEKEQVTETEEEKEKPLPVEAEVRKMMQRYPVLVFSKSYCPFSKKAKEILATYKYKVPIQIVEVDLRDDGPEVKRALTLMTGRSTFPNVFINGESIGGGDEVASMQHTGQLVDVLTKAEVLA</sequence>
<dbReference type="PROSITE" id="PS51354">
    <property type="entry name" value="GLUTAREDOXIN_2"/>
    <property type="match status" value="1"/>
</dbReference>
<dbReference type="GO" id="GO:0005796">
    <property type="term" value="C:Golgi lumen"/>
    <property type="evidence" value="ECO:0007669"/>
    <property type="project" value="TreeGrafter"/>
</dbReference>
<dbReference type="PRINTS" id="PR00160">
    <property type="entry name" value="GLUTAREDOXIN"/>
</dbReference>
<dbReference type="PANTHER" id="PTHR45694">
    <property type="entry name" value="GLUTAREDOXIN 2"/>
    <property type="match status" value="1"/>
</dbReference>
<protein>
    <recommendedName>
        <fullName evidence="2">Glutaredoxin domain-containing protein</fullName>
    </recommendedName>
</protein>
<reference evidence="3" key="1">
    <citation type="submission" date="2020-12" db="EMBL/GenBank/DDBJ databases">
        <title>Metabolic potential, ecology and presence of endohyphal bacteria is reflected in genomic diversity of Mucoromycotina.</title>
        <authorList>
            <person name="Muszewska A."/>
            <person name="Okrasinska A."/>
            <person name="Steczkiewicz K."/>
            <person name="Drgas O."/>
            <person name="Orlowska M."/>
            <person name="Perlinska-Lenart U."/>
            <person name="Aleksandrzak-Piekarczyk T."/>
            <person name="Szatraj K."/>
            <person name="Zielenkiewicz U."/>
            <person name="Pilsyk S."/>
            <person name="Malc E."/>
            <person name="Mieczkowski P."/>
            <person name="Kruszewska J.S."/>
            <person name="Biernat P."/>
            <person name="Pawlowska J."/>
        </authorList>
    </citation>
    <scope>NUCLEOTIDE SEQUENCE</scope>
    <source>
        <strain evidence="3">WA0000067209</strain>
    </source>
</reference>
<dbReference type="OrthoDB" id="423313at2759"/>
<evidence type="ECO:0000259" key="2">
    <source>
        <dbReference type="Pfam" id="PF00462"/>
    </source>
</evidence>
<organism evidence="3 4">
    <name type="scientific">Mortierella isabellina</name>
    <name type="common">Filamentous fungus</name>
    <name type="synonym">Umbelopsis isabellina</name>
    <dbReference type="NCBI Taxonomy" id="91625"/>
    <lineage>
        <taxon>Eukaryota</taxon>
        <taxon>Fungi</taxon>
        <taxon>Fungi incertae sedis</taxon>
        <taxon>Mucoromycota</taxon>
        <taxon>Mucoromycotina</taxon>
        <taxon>Umbelopsidomycetes</taxon>
        <taxon>Umbelopsidales</taxon>
        <taxon>Umbelopsidaceae</taxon>
        <taxon>Umbelopsis</taxon>
    </lineage>
</organism>
<evidence type="ECO:0000313" key="3">
    <source>
        <dbReference type="EMBL" id="KAG2181080.1"/>
    </source>
</evidence>
<accession>A0A8H7PWM1</accession>